<comment type="similarity">
    <text evidence="5">Belongs to the SAT4 family.</text>
</comment>
<protein>
    <submittedName>
        <fullName evidence="9">Integral membrane protein</fullName>
    </submittedName>
</protein>
<evidence type="ECO:0000256" key="4">
    <source>
        <dbReference type="ARBA" id="ARBA00023136"/>
    </source>
</evidence>
<dbReference type="PANTHER" id="PTHR33048">
    <property type="entry name" value="PTH11-LIKE INTEGRAL MEMBRANE PROTEIN (AFU_ORTHOLOGUE AFUA_5G11245)"/>
    <property type="match status" value="1"/>
</dbReference>
<sequence>MALSTHDLDITYVLATRSNSSHTQFVIDVSKNPAPRVVATTWAMLSVSTVFLFLRVYCKKIRSRGMWIDDHILIVAWAFLLVSTSLTTELMKVGFGKAIDFTPHMHTISSVNVVTNHVALALSKTSFAVTMLRISSGRQKVFIWFLIISMNAILATGAVAGWKAACDRPADSYEAVLPGSCWRVQDSVVMAMVSNGYSALVDFILSLLPWPIIWGLGMKRHERIGVAIAMSLGIIAGLVGVIKVVKIVTIAEGADIPYRLSLLFIWGQAEPNVTIVASSIPVLRVLFSEMYGKSRSSGTGGYTKSNKQSGLPSEIGMNTLEEGRRIEQETSRNILRAMGPSTTADSMMRARENEVGYGAIDEITQGTHQYALRNSESYEGIDQGKALK</sequence>
<dbReference type="InterPro" id="IPR049326">
    <property type="entry name" value="Rhodopsin_dom_fungi"/>
</dbReference>
<feature type="region of interest" description="Disordered" evidence="6">
    <location>
        <begin position="293"/>
        <end position="318"/>
    </location>
</feature>
<accession>A0A161W5D0</accession>
<comment type="caution">
    <text evidence="9">The sequence shown here is derived from an EMBL/GenBank/DDBJ whole genome shotgun (WGS) entry which is preliminary data.</text>
</comment>
<dbReference type="PANTHER" id="PTHR33048:SF42">
    <property type="entry name" value="INTEGRAL MEMBRANE PROTEIN"/>
    <property type="match status" value="1"/>
</dbReference>
<keyword evidence="3 7" id="KW-1133">Transmembrane helix</keyword>
<feature type="transmembrane region" description="Helical" evidence="7">
    <location>
        <begin position="197"/>
        <end position="217"/>
    </location>
</feature>
<name>A0A161W5D0_9PEZI</name>
<evidence type="ECO:0000259" key="8">
    <source>
        <dbReference type="Pfam" id="PF20684"/>
    </source>
</evidence>
<dbReference type="Pfam" id="PF20684">
    <property type="entry name" value="Fung_rhodopsin"/>
    <property type="match status" value="1"/>
</dbReference>
<gene>
    <name evidence="9" type="ORF">CT0861_06621</name>
</gene>
<evidence type="ECO:0000256" key="1">
    <source>
        <dbReference type="ARBA" id="ARBA00004141"/>
    </source>
</evidence>
<evidence type="ECO:0000256" key="2">
    <source>
        <dbReference type="ARBA" id="ARBA00022692"/>
    </source>
</evidence>
<organism evidence="9 10">
    <name type="scientific">Colletotrichum tofieldiae</name>
    <dbReference type="NCBI Taxonomy" id="708197"/>
    <lineage>
        <taxon>Eukaryota</taxon>
        <taxon>Fungi</taxon>
        <taxon>Dikarya</taxon>
        <taxon>Ascomycota</taxon>
        <taxon>Pezizomycotina</taxon>
        <taxon>Sordariomycetes</taxon>
        <taxon>Hypocreomycetidae</taxon>
        <taxon>Glomerellales</taxon>
        <taxon>Glomerellaceae</taxon>
        <taxon>Colletotrichum</taxon>
        <taxon>Colletotrichum spaethianum species complex</taxon>
    </lineage>
</organism>
<keyword evidence="2 7" id="KW-0812">Transmembrane</keyword>
<dbReference type="GO" id="GO:0016020">
    <property type="term" value="C:membrane"/>
    <property type="evidence" value="ECO:0007669"/>
    <property type="project" value="UniProtKB-SubCell"/>
</dbReference>
<feature type="compositionally biased region" description="Polar residues" evidence="6">
    <location>
        <begin position="294"/>
        <end position="311"/>
    </location>
</feature>
<keyword evidence="10" id="KW-1185">Reference proteome</keyword>
<keyword evidence="4 7" id="KW-0472">Membrane</keyword>
<reference evidence="9 10" key="1">
    <citation type="submission" date="2015-06" db="EMBL/GenBank/DDBJ databases">
        <title>Survival trade-offs in plant roots during colonization by closely related pathogenic and mutualistic fungi.</title>
        <authorList>
            <person name="Hacquard S."/>
            <person name="Kracher B."/>
            <person name="Hiruma K."/>
            <person name="Weinman A."/>
            <person name="Muench P."/>
            <person name="Garrido Oter R."/>
            <person name="Ver Loren van Themaat E."/>
            <person name="Dallerey J.-F."/>
            <person name="Damm U."/>
            <person name="Henrissat B."/>
            <person name="Lespinet O."/>
            <person name="Thon M."/>
            <person name="Kemen E."/>
            <person name="McHardy A.C."/>
            <person name="Schulze-Lefert P."/>
            <person name="O'Connell R.J."/>
        </authorList>
    </citation>
    <scope>NUCLEOTIDE SEQUENCE [LARGE SCALE GENOMIC DNA]</scope>
    <source>
        <strain evidence="9 10">0861</strain>
    </source>
</reference>
<proteinExistence type="inferred from homology"/>
<dbReference type="InterPro" id="IPR052337">
    <property type="entry name" value="SAT4-like"/>
</dbReference>
<dbReference type="AlphaFoldDB" id="A0A161W5D0"/>
<feature type="domain" description="Rhodopsin" evidence="8">
    <location>
        <begin position="54"/>
        <end position="288"/>
    </location>
</feature>
<feature type="transmembrane region" description="Helical" evidence="7">
    <location>
        <begin position="224"/>
        <end position="245"/>
    </location>
</feature>
<feature type="transmembrane region" description="Helical" evidence="7">
    <location>
        <begin position="39"/>
        <end position="58"/>
    </location>
</feature>
<evidence type="ECO:0000313" key="10">
    <source>
        <dbReference type="Proteomes" id="UP000076552"/>
    </source>
</evidence>
<evidence type="ECO:0000256" key="5">
    <source>
        <dbReference type="ARBA" id="ARBA00038359"/>
    </source>
</evidence>
<evidence type="ECO:0000313" key="9">
    <source>
        <dbReference type="EMBL" id="KZL66483.1"/>
    </source>
</evidence>
<dbReference type="EMBL" id="LFIV01000174">
    <property type="protein sequence ID" value="KZL66483.1"/>
    <property type="molecule type" value="Genomic_DNA"/>
</dbReference>
<dbReference type="Proteomes" id="UP000076552">
    <property type="component" value="Unassembled WGS sequence"/>
</dbReference>
<evidence type="ECO:0000256" key="6">
    <source>
        <dbReference type="SAM" id="MobiDB-lite"/>
    </source>
</evidence>
<evidence type="ECO:0000256" key="7">
    <source>
        <dbReference type="SAM" id="Phobius"/>
    </source>
</evidence>
<feature type="transmembrane region" description="Helical" evidence="7">
    <location>
        <begin position="141"/>
        <end position="162"/>
    </location>
</feature>
<comment type="subcellular location">
    <subcellularLocation>
        <location evidence="1">Membrane</location>
        <topology evidence="1">Multi-pass membrane protein</topology>
    </subcellularLocation>
</comment>
<evidence type="ECO:0000256" key="3">
    <source>
        <dbReference type="ARBA" id="ARBA00022989"/>
    </source>
</evidence>